<keyword evidence="10" id="KW-1185">Reference proteome</keyword>
<dbReference type="GO" id="GO:0007015">
    <property type="term" value="P:actin filament organization"/>
    <property type="evidence" value="ECO:0000318"/>
    <property type="project" value="GO_Central"/>
</dbReference>
<dbReference type="Gene3D" id="1.20.120.720">
    <property type="entry name" value="Myosin VI head, motor domain, U50 subdomain"/>
    <property type="match status" value="1"/>
</dbReference>
<dbReference type="GO" id="GO:0016459">
    <property type="term" value="C:myosin complex"/>
    <property type="evidence" value="ECO:0007669"/>
    <property type="project" value="UniProtKB-KW"/>
</dbReference>
<dbReference type="GO" id="GO:0098858">
    <property type="term" value="C:actin-based cell projection"/>
    <property type="evidence" value="ECO:0000318"/>
    <property type="project" value="GO_Central"/>
</dbReference>
<organism evidence="9 10">
    <name type="scientific">Nematostella vectensis</name>
    <name type="common">Starlet sea anemone</name>
    <dbReference type="NCBI Taxonomy" id="45351"/>
    <lineage>
        <taxon>Eukaryota</taxon>
        <taxon>Metazoa</taxon>
        <taxon>Cnidaria</taxon>
        <taxon>Anthozoa</taxon>
        <taxon>Hexacorallia</taxon>
        <taxon>Actiniaria</taxon>
        <taxon>Edwardsiidae</taxon>
        <taxon>Nematostella</taxon>
    </lineage>
</organism>
<dbReference type="InterPro" id="IPR001609">
    <property type="entry name" value="Myosin_head_motor_dom-like"/>
</dbReference>
<accession>A7SWK4</accession>
<dbReference type="PRINTS" id="PR00193">
    <property type="entry name" value="MYOSINHEAVY"/>
</dbReference>
<dbReference type="STRING" id="45351.A7SWK4"/>
<dbReference type="GO" id="GO:0015629">
    <property type="term" value="C:actin cytoskeleton"/>
    <property type="evidence" value="ECO:0000318"/>
    <property type="project" value="GO_Central"/>
</dbReference>
<dbReference type="Gene3D" id="1.10.10.820">
    <property type="match status" value="1"/>
</dbReference>
<proteinExistence type="inferred from homology"/>
<name>A7SWK4_NEMVE</name>
<dbReference type="InParanoid" id="A7SWK4"/>
<dbReference type="InterPro" id="IPR027417">
    <property type="entry name" value="P-loop_NTPase"/>
</dbReference>
<dbReference type="GO" id="GO:0000146">
    <property type="term" value="F:microfilament motor activity"/>
    <property type="evidence" value="ECO:0000318"/>
    <property type="project" value="GO_Central"/>
</dbReference>
<comment type="similarity">
    <text evidence="1 7">Belongs to the TRAFAC class myosin-kinesin ATPase superfamily. Myosin family.</text>
</comment>
<dbReference type="eggNOG" id="KOG4229">
    <property type="taxonomic scope" value="Eukaryota"/>
</dbReference>
<keyword evidence="2 7" id="KW-0547">Nucleotide-binding</keyword>
<dbReference type="AlphaFoldDB" id="A7SWK4"/>
<dbReference type="PROSITE" id="PS51456">
    <property type="entry name" value="MYOSIN_MOTOR"/>
    <property type="match status" value="1"/>
</dbReference>
<reference evidence="9 10" key="1">
    <citation type="journal article" date="2007" name="Science">
        <title>Sea anemone genome reveals ancestral eumetazoan gene repertoire and genomic organization.</title>
        <authorList>
            <person name="Putnam N.H."/>
            <person name="Srivastava M."/>
            <person name="Hellsten U."/>
            <person name="Dirks B."/>
            <person name="Chapman J."/>
            <person name="Salamov A."/>
            <person name="Terry A."/>
            <person name="Shapiro H."/>
            <person name="Lindquist E."/>
            <person name="Kapitonov V.V."/>
            <person name="Jurka J."/>
            <person name="Genikhovich G."/>
            <person name="Grigoriev I.V."/>
            <person name="Lucas S.M."/>
            <person name="Steele R.E."/>
            <person name="Finnerty J.R."/>
            <person name="Technau U."/>
            <person name="Martindale M.Q."/>
            <person name="Rokhsar D.S."/>
        </authorList>
    </citation>
    <scope>NUCLEOTIDE SEQUENCE [LARGE SCALE GENOMIC DNA]</scope>
    <source>
        <strain evidence="10">CH2 X CH6</strain>
    </source>
</reference>
<dbReference type="FunFam" id="1.10.10.820:FF:000001">
    <property type="entry name" value="Myosin heavy chain"/>
    <property type="match status" value="1"/>
</dbReference>
<dbReference type="InterPro" id="IPR036961">
    <property type="entry name" value="Kinesin_motor_dom_sf"/>
</dbReference>
<dbReference type="GO" id="GO:0051015">
    <property type="term" value="F:actin filament binding"/>
    <property type="evidence" value="ECO:0000318"/>
    <property type="project" value="GO_Central"/>
</dbReference>
<keyword evidence="5 7" id="KW-0505">Motor protein</keyword>
<evidence type="ECO:0000256" key="5">
    <source>
        <dbReference type="ARBA" id="ARBA00023175"/>
    </source>
</evidence>
<evidence type="ECO:0000259" key="8">
    <source>
        <dbReference type="PROSITE" id="PS51456"/>
    </source>
</evidence>
<feature type="binding site" evidence="7">
    <location>
        <begin position="98"/>
        <end position="105"/>
    </location>
    <ligand>
        <name>ATP</name>
        <dbReference type="ChEBI" id="CHEBI:30616"/>
    </ligand>
</feature>
<feature type="region of interest" description="Actin-binding" evidence="7">
    <location>
        <begin position="559"/>
        <end position="581"/>
    </location>
</feature>
<dbReference type="Proteomes" id="UP000001593">
    <property type="component" value="Unassembled WGS sequence"/>
</dbReference>
<dbReference type="SMART" id="SM00242">
    <property type="entry name" value="MYSc"/>
    <property type="match status" value="1"/>
</dbReference>
<dbReference type="GO" id="GO:0016020">
    <property type="term" value="C:membrane"/>
    <property type="evidence" value="ECO:0000318"/>
    <property type="project" value="GO_Central"/>
</dbReference>
<evidence type="ECO:0000256" key="4">
    <source>
        <dbReference type="ARBA" id="ARBA00023123"/>
    </source>
</evidence>
<evidence type="ECO:0000256" key="2">
    <source>
        <dbReference type="ARBA" id="ARBA00022741"/>
    </source>
</evidence>
<keyword evidence="4 7" id="KW-0518">Myosin</keyword>
<keyword evidence="6 7" id="KW-0009">Actin-binding</keyword>
<keyword evidence="3 7" id="KW-0067">ATP-binding</keyword>
<dbReference type="Pfam" id="PF00063">
    <property type="entry name" value="Myosin_head"/>
    <property type="match status" value="1"/>
</dbReference>
<gene>
    <name evidence="9" type="ORF">NEMVEDRAFT_v1g40084</name>
</gene>
<dbReference type="GO" id="GO:0006897">
    <property type="term" value="P:endocytosis"/>
    <property type="evidence" value="ECO:0000318"/>
    <property type="project" value="GO_Central"/>
</dbReference>
<dbReference type="HOGENOM" id="CLU_000192_7_5_1"/>
<dbReference type="SUPFAM" id="SSF52540">
    <property type="entry name" value="P-loop containing nucleoside triphosphate hydrolases"/>
    <property type="match status" value="1"/>
</dbReference>
<dbReference type="Gene3D" id="3.40.850.10">
    <property type="entry name" value="Kinesin motor domain"/>
    <property type="match status" value="1"/>
</dbReference>
<evidence type="ECO:0000313" key="10">
    <source>
        <dbReference type="Proteomes" id="UP000001593"/>
    </source>
</evidence>
<dbReference type="OMA" id="INQRESH"/>
<feature type="non-terminal residue" evidence="9">
    <location>
        <position position="625"/>
    </location>
</feature>
<dbReference type="GO" id="GO:0005524">
    <property type="term" value="F:ATP binding"/>
    <property type="evidence" value="ECO:0007669"/>
    <property type="project" value="UniProtKB-UniRule"/>
</dbReference>
<sequence>GTLVWFDGEQGYLLPGFVIGSSGNSVKVQHENSMRTYIGKILLSVNPYKQLDSYTPELVEKYADQAIGRLPPHIFAIGSAAYAEIQKGGAHQVIVISGESGAGKTESTKQLVQYLATANPTKGSLTTEQIVEATPLLESFGNAKTVKNDNSSRFGKYLEIFFDSEGSICGARISEYLLERSRIVGQVRKERNYHIFYEMLAGLPQEKKQQLQLKSAEEHHYLNKGHGLIQKRCDLAAFSKVISAMEILEISESERDGIFTTLAAVLHLGDAGFYKGLASAHDVAVLRDEHEAEITAHLLGLDAQHLIKALMHKQTEARGEQIFSPRNTEQAIDARDAIAKELYSRVFTWLVNRVNGMVFHGKQRSSIAILDIFGFEDFRINSFEQLCINYANESLQFFFNQFIFKMEQDEYTIEGIPWHEVKYTDNQACLDLMAKPPHGILHLLSDESNFPKATDLSFLEKCHQYHKASKAYVKPKMHVPEFAVSHFAGTVTYKVHGFLDKNRDGLKQDLTDLLCKTNSEVMMEIGSLKMPRENRKNSLKAPPNSIQKSTVCAKFNDSLIRLVVAMKRCNPFFVRCIRPNPDKAPDEFVEKLVLDQIRYCGILETVKIRKTGFPIRIVYPNFVKR</sequence>
<feature type="non-terminal residue" evidence="9">
    <location>
        <position position="1"/>
    </location>
</feature>
<protein>
    <recommendedName>
        <fullName evidence="8">Myosin motor domain-containing protein</fullName>
    </recommendedName>
</protein>
<evidence type="ECO:0000256" key="6">
    <source>
        <dbReference type="ARBA" id="ARBA00023203"/>
    </source>
</evidence>
<dbReference type="InterPro" id="IPR051567">
    <property type="entry name" value="Unconventional_Myosin_ATPase"/>
</dbReference>
<evidence type="ECO:0000313" key="9">
    <source>
        <dbReference type="EMBL" id="EDO31924.1"/>
    </source>
</evidence>
<dbReference type="PANTHER" id="PTHR22692:SF26">
    <property type="entry name" value="SH3 DOMAIN-CONTAINING PROTEIN"/>
    <property type="match status" value="1"/>
</dbReference>
<dbReference type="Gene3D" id="1.20.58.530">
    <property type="match status" value="1"/>
</dbReference>
<evidence type="ECO:0000256" key="7">
    <source>
        <dbReference type="PROSITE-ProRule" id="PRU00782"/>
    </source>
</evidence>
<dbReference type="PANTHER" id="PTHR22692">
    <property type="entry name" value="MYOSIN VII, XV"/>
    <property type="match status" value="1"/>
</dbReference>
<feature type="domain" description="Myosin motor" evidence="8">
    <location>
        <begin position="36"/>
        <end position="625"/>
    </location>
</feature>
<dbReference type="PhylomeDB" id="A7SWK4"/>
<dbReference type="EMBL" id="DS469861">
    <property type="protein sequence ID" value="EDO31924.1"/>
    <property type="molecule type" value="Genomic_DNA"/>
</dbReference>
<dbReference type="GO" id="GO:0005737">
    <property type="term" value="C:cytoplasm"/>
    <property type="evidence" value="ECO:0000318"/>
    <property type="project" value="GO_Central"/>
</dbReference>
<evidence type="ECO:0000256" key="1">
    <source>
        <dbReference type="ARBA" id="ARBA00008314"/>
    </source>
</evidence>
<evidence type="ECO:0000256" key="3">
    <source>
        <dbReference type="ARBA" id="ARBA00022840"/>
    </source>
</evidence>